<evidence type="ECO:0000313" key="3">
    <source>
        <dbReference type="Proteomes" id="UP000322214"/>
    </source>
</evidence>
<dbReference type="InterPro" id="IPR036249">
    <property type="entry name" value="Thioredoxin-like_sf"/>
</dbReference>
<feature type="domain" description="Thioredoxin" evidence="1">
    <location>
        <begin position="2"/>
        <end position="59"/>
    </location>
</feature>
<dbReference type="KEGG" id="mff:MFFC18_15690"/>
<dbReference type="InterPro" id="IPR013766">
    <property type="entry name" value="Thioredoxin_domain"/>
</dbReference>
<accession>A0A5B9P9X4</accession>
<dbReference type="AlphaFoldDB" id="A0A5B9P9X4"/>
<dbReference type="SUPFAM" id="SSF52833">
    <property type="entry name" value="Thioredoxin-like"/>
    <property type="match status" value="1"/>
</dbReference>
<organism evidence="2 3">
    <name type="scientific">Mariniblastus fucicola</name>
    <dbReference type="NCBI Taxonomy" id="980251"/>
    <lineage>
        <taxon>Bacteria</taxon>
        <taxon>Pseudomonadati</taxon>
        <taxon>Planctomycetota</taxon>
        <taxon>Planctomycetia</taxon>
        <taxon>Pirellulales</taxon>
        <taxon>Pirellulaceae</taxon>
        <taxon>Mariniblastus</taxon>
    </lineage>
</organism>
<reference evidence="2 3" key="1">
    <citation type="submission" date="2019-08" db="EMBL/GenBank/DDBJ databases">
        <title>Deep-cultivation of Planctomycetes and their phenomic and genomic characterization uncovers novel biology.</title>
        <authorList>
            <person name="Wiegand S."/>
            <person name="Jogler M."/>
            <person name="Boedeker C."/>
            <person name="Pinto D."/>
            <person name="Vollmers J."/>
            <person name="Rivas-Marin E."/>
            <person name="Kohn T."/>
            <person name="Peeters S.H."/>
            <person name="Heuer A."/>
            <person name="Rast P."/>
            <person name="Oberbeckmann S."/>
            <person name="Bunk B."/>
            <person name="Jeske O."/>
            <person name="Meyerdierks A."/>
            <person name="Storesund J.E."/>
            <person name="Kallscheuer N."/>
            <person name="Luecker S."/>
            <person name="Lage O.M."/>
            <person name="Pohl T."/>
            <person name="Merkel B.J."/>
            <person name="Hornburger P."/>
            <person name="Mueller R.-W."/>
            <person name="Bruemmer F."/>
            <person name="Labrenz M."/>
            <person name="Spormann A.M."/>
            <person name="Op den Camp H."/>
            <person name="Overmann J."/>
            <person name="Amann R."/>
            <person name="Jetten M.S.M."/>
            <person name="Mascher T."/>
            <person name="Medema M.H."/>
            <person name="Devos D.P."/>
            <person name="Kaster A.-K."/>
            <person name="Ovreas L."/>
            <person name="Rohde M."/>
            <person name="Galperin M.Y."/>
            <person name="Jogler C."/>
        </authorList>
    </citation>
    <scope>NUCLEOTIDE SEQUENCE [LARGE SCALE GENOMIC DNA]</scope>
    <source>
        <strain evidence="2 3">FC18</strain>
    </source>
</reference>
<name>A0A5B9P9X4_9BACT</name>
<keyword evidence="3" id="KW-1185">Reference proteome</keyword>
<dbReference type="Proteomes" id="UP000322214">
    <property type="component" value="Chromosome"/>
</dbReference>
<dbReference type="STRING" id="980251.GCA_001642875_03170"/>
<dbReference type="EMBL" id="CP042912">
    <property type="protein sequence ID" value="QEG21710.1"/>
    <property type="molecule type" value="Genomic_DNA"/>
</dbReference>
<gene>
    <name evidence="2" type="primary">trxA_2</name>
    <name evidence="2" type="ORF">MFFC18_15690</name>
</gene>
<dbReference type="PANTHER" id="PTHR10438">
    <property type="entry name" value="THIOREDOXIN"/>
    <property type="match status" value="1"/>
</dbReference>
<dbReference type="Pfam" id="PF00085">
    <property type="entry name" value="Thioredoxin"/>
    <property type="match status" value="1"/>
</dbReference>
<dbReference type="PANTHER" id="PTHR10438:SF468">
    <property type="entry name" value="THIOREDOXIN-1-RELATED"/>
    <property type="match status" value="1"/>
</dbReference>
<evidence type="ECO:0000313" key="2">
    <source>
        <dbReference type="EMBL" id="QEG21710.1"/>
    </source>
</evidence>
<evidence type="ECO:0000259" key="1">
    <source>
        <dbReference type="Pfam" id="PF00085"/>
    </source>
</evidence>
<protein>
    <submittedName>
        <fullName evidence="2">Thioredoxin-1</fullName>
    </submittedName>
</protein>
<dbReference type="Gene3D" id="3.40.30.10">
    <property type="entry name" value="Glutaredoxin"/>
    <property type="match status" value="1"/>
</dbReference>
<dbReference type="CDD" id="cd02947">
    <property type="entry name" value="TRX_family"/>
    <property type="match status" value="1"/>
</dbReference>
<proteinExistence type="predicted"/>
<sequence length="62" mass="6643">MAKEYEGKVKFVAVDVDKAGDVAAEFKVEFMPTLVVVKGGDEVGRVVGADEAKIRAMIDEAL</sequence>
<dbReference type="InterPro" id="IPR050620">
    <property type="entry name" value="Thioredoxin_H-type-like"/>
</dbReference>